<dbReference type="GO" id="GO:0007018">
    <property type="term" value="P:microtubule-based movement"/>
    <property type="evidence" value="ECO:0007669"/>
    <property type="project" value="InterPro"/>
</dbReference>
<dbReference type="InterPro" id="IPR026983">
    <property type="entry name" value="DHC"/>
</dbReference>
<name>A0A8S0ZQA6_ARCPL</name>
<evidence type="ECO:0000313" key="3">
    <source>
        <dbReference type="Proteomes" id="UP000494256"/>
    </source>
</evidence>
<accession>A0A8S0ZQA6</accession>
<dbReference type="EMBL" id="CADEBD010000299">
    <property type="protein sequence ID" value="CAB3235263.1"/>
    <property type="molecule type" value="Genomic_DNA"/>
</dbReference>
<dbReference type="OrthoDB" id="328123at2759"/>
<dbReference type="GO" id="GO:0005858">
    <property type="term" value="C:axonemal dynein complex"/>
    <property type="evidence" value="ECO:0007669"/>
    <property type="project" value="TreeGrafter"/>
</dbReference>
<dbReference type="PANTHER" id="PTHR46532:SF11">
    <property type="entry name" value="DYNEIN AXONEMAL HEAVY CHAIN 12"/>
    <property type="match status" value="1"/>
</dbReference>
<dbReference type="PANTHER" id="PTHR46532">
    <property type="entry name" value="MALE FERTILITY FACTOR KL5"/>
    <property type="match status" value="1"/>
</dbReference>
<dbReference type="GO" id="GO:0045505">
    <property type="term" value="F:dynein intermediate chain binding"/>
    <property type="evidence" value="ECO:0007669"/>
    <property type="project" value="InterPro"/>
</dbReference>
<evidence type="ECO:0000313" key="2">
    <source>
        <dbReference type="EMBL" id="CAB3235263.1"/>
    </source>
</evidence>
<dbReference type="Pfam" id="PF08385">
    <property type="entry name" value="DHC_N1"/>
    <property type="match status" value="1"/>
</dbReference>
<comment type="caution">
    <text evidence="2">The sequence shown here is derived from an EMBL/GenBank/DDBJ whole genome shotgun (WGS) entry which is preliminary data.</text>
</comment>
<dbReference type="Proteomes" id="UP000494256">
    <property type="component" value="Unassembled WGS sequence"/>
</dbReference>
<protein>
    <recommendedName>
        <fullName evidence="1">Dynein heavy chain tail domain-containing protein</fullName>
    </recommendedName>
</protein>
<dbReference type="GO" id="GO:0051959">
    <property type="term" value="F:dynein light intermediate chain binding"/>
    <property type="evidence" value="ECO:0007669"/>
    <property type="project" value="InterPro"/>
</dbReference>
<gene>
    <name evidence="2" type="ORF">APLA_LOCUS6929</name>
</gene>
<proteinExistence type="predicted"/>
<feature type="domain" description="Dynein heavy chain tail" evidence="1">
    <location>
        <begin position="231"/>
        <end position="776"/>
    </location>
</feature>
<organism evidence="2 3">
    <name type="scientific">Arctia plantaginis</name>
    <name type="common">Wood tiger moth</name>
    <name type="synonym">Phalaena plantaginis</name>
    <dbReference type="NCBI Taxonomy" id="874455"/>
    <lineage>
        <taxon>Eukaryota</taxon>
        <taxon>Metazoa</taxon>
        <taxon>Ecdysozoa</taxon>
        <taxon>Arthropoda</taxon>
        <taxon>Hexapoda</taxon>
        <taxon>Insecta</taxon>
        <taxon>Pterygota</taxon>
        <taxon>Neoptera</taxon>
        <taxon>Endopterygota</taxon>
        <taxon>Lepidoptera</taxon>
        <taxon>Glossata</taxon>
        <taxon>Ditrysia</taxon>
        <taxon>Noctuoidea</taxon>
        <taxon>Erebidae</taxon>
        <taxon>Arctiinae</taxon>
        <taxon>Arctia</taxon>
    </lineage>
</organism>
<dbReference type="AlphaFoldDB" id="A0A8S0ZQA6"/>
<reference evidence="2 3" key="1">
    <citation type="submission" date="2020-04" db="EMBL/GenBank/DDBJ databases">
        <authorList>
            <person name="Wallbank WR R."/>
            <person name="Pardo Diaz C."/>
            <person name="Kozak K."/>
            <person name="Martin S."/>
            <person name="Jiggins C."/>
            <person name="Moest M."/>
            <person name="Warren A I."/>
            <person name="Byers J.R.P. K."/>
            <person name="Montejo-Kovacevich G."/>
            <person name="Yen C E."/>
        </authorList>
    </citation>
    <scope>NUCLEOTIDE SEQUENCE [LARGE SCALE GENOMIC DNA]</scope>
</reference>
<evidence type="ECO:0000259" key="1">
    <source>
        <dbReference type="Pfam" id="PF08385"/>
    </source>
</evidence>
<sequence>MADEEGDEQDVVVVASTRKRPKVAWSDDLSHDSEEEREKERLAQLERELAETPVKPIYPPEDLEKLVGFVMKMTTLYDLRDEDWTDEAKQGIEEWILEPKHLMLSVYFRGDKLKATPDIPLVHVYDLTYFLRPPDHVFQVSTFHDEITFGTFVDSVESNMIQLLENVYAPYFFSVNTWPDSVKSEFCSHIHTFLAKLTDMYYKMLGLTVLYIPQEGQQLSFEKASADRELVKRLEGVVVYWTHQMKSCLEDTAFVASQKELLCPSDEYDFWIYRHENLNALLFQVKNPAVKHITKILVTTHSTFIHQFQALCEEVVQKIAEATSNIEYLQVIKQPCAILECVVDPDEISRHIPKIINLFRFIWMESPYYNSETRITNLFKALSNQIIILCRNYIKLDDLFDGATKKALGEFSKCIDCCKRYREIYDVMAEAHNEINPNSWMLDTGSIFNYIDSFIQRCFDMLDVCNCMIIFGRIDELEPISKSIFAGARGDVFEAKCDNIERLFFSALLDVRGVAHTILDVQAPSWYDDILNFRSVIKDIEIIIENLVESVFEGVNNVEEAVLALFSLNNYSKRNNLKRIFKRKTAEVWAMFSEEVQESKKDMVSTRSQHPADMPSFAGRATVLKMRKNRLMYLKKIMTDASVWMMACSSSEEVIMHVNRLTGAIDVAIRELWISWTHNLDEKCGAGLNRTLMRKSAENPGLLECNIDSNILDLCHEAAHWENLLMDIPLHAYQVYMKGKNVYYVFESVLAVVKGYNKILDSLSDEERLLFKPLINVSSFIYPSHF</sequence>
<dbReference type="InterPro" id="IPR013594">
    <property type="entry name" value="Dynein_heavy_tail"/>
</dbReference>